<name>A0AAN6RLA1_9PLEO</name>
<proteinExistence type="predicted"/>
<evidence type="ECO:0000313" key="2">
    <source>
        <dbReference type="Proteomes" id="UP001280581"/>
    </source>
</evidence>
<accession>A0AAN6RLA1</accession>
<dbReference type="Proteomes" id="UP001280581">
    <property type="component" value="Unassembled WGS sequence"/>
</dbReference>
<gene>
    <name evidence="1" type="ORF">GRF29_19g233783</name>
</gene>
<evidence type="ECO:0000313" key="1">
    <source>
        <dbReference type="EMBL" id="KAK3214449.1"/>
    </source>
</evidence>
<reference evidence="1 2" key="1">
    <citation type="submission" date="2021-02" db="EMBL/GenBank/DDBJ databases">
        <title>Genome assembly of Pseudopithomyces chartarum.</title>
        <authorList>
            <person name="Jauregui R."/>
            <person name="Singh J."/>
            <person name="Voisey C."/>
        </authorList>
    </citation>
    <scope>NUCLEOTIDE SEQUENCE [LARGE SCALE GENOMIC DNA]</scope>
    <source>
        <strain evidence="1 2">AGR01</strain>
    </source>
</reference>
<dbReference type="EMBL" id="WVTA01000003">
    <property type="protein sequence ID" value="KAK3214449.1"/>
    <property type="molecule type" value="Genomic_DNA"/>
</dbReference>
<organism evidence="1 2">
    <name type="scientific">Pseudopithomyces chartarum</name>
    <dbReference type="NCBI Taxonomy" id="1892770"/>
    <lineage>
        <taxon>Eukaryota</taxon>
        <taxon>Fungi</taxon>
        <taxon>Dikarya</taxon>
        <taxon>Ascomycota</taxon>
        <taxon>Pezizomycotina</taxon>
        <taxon>Dothideomycetes</taxon>
        <taxon>Pleosporomycetidae</taxon>
        <taxon>Pleosporales</taxon>
        <taxon>Massarineae</taxon>
        <taxon>Didymosphaeriaceae</taxon>
        <taxon>Pseudopithomyces</taxon>
    </lineage>
</organism>
<dbReference type="AlphaFoldDB" id="A0AAN6RLA1"/>
<comment type="caution">
    <text evidence="1">The sequence shown here is derived from an EMBL/GenBank/DDBJ whole genome shotgun (WGS) entry which is preliminary data.</text>
</comment>
<protein>
    <submittedName>
        <fullName evidence="1">Uncharacterized protein</fullName>
    </submittedName>
</protein>
<sequence>MPASQSPKPILGYSPGPLSVGGAVTVEVIIPPVPLQPLMDAQYLDSKIMSQRPGMYIKYFPYLYSPVNGKLLGGGCYTFDTYEHAAEYARWTETYEVESEGQTIKFWDRPLFESHRKWVWRVVGAHSFREMEAQVCTRLIQWKYENDGVGQKLVELYPVLKETIKDLDVAVVWLLHNSEEKMVGLHVVFRNETGTVDGDLAQEALEEAIKAPLETLMPRDLSLKKFFDRSSFLLTMWLPISREAGGTELHIPLRSVAVPDISLDYI</sequence>
<keyword evidence="2" id="KW-1185">Reference proteome</keyword>